<evidence type="ECO:0000313" key="1">
    <source>
        <dbReference type="EMBL" id="KAK7943304.1"/>
    </source>
</evidence>
<organism evidence="1 2">
    <name type="scientific">Apiospora aurea</name>
    <dbReference type="NCBI Taxonomy" id="335848"/>
    <lineage>
        <taxon>Eukaryota</taxon>
        <taxon>Fungi</taxon>
        <taxon>Dikarya</taxon>
        <taxon>Ascomycota</taxon>
        <taxon>Pezizomycotina</taxon>
        <taxon>Sordariomycetes</taxon>
        <taxon>Xylariomycetidae</taxon>
        <taxon>Amphisphaeriales</taxon>
        <taxon>Apiosporaceae</taxon>
        <taxon>Apiospora</taxon>
    </lineage>
</organism>
<accession>A0ABR1PZY1</accession>
<sequence>MDPGSIAAVLAAITASLQILKLTFEGAGNLFNWIRKHLAKTIKKAKETLAALDMDRMTTTFLAQALSDNPSAYSNALNYATSIRRPH</sequence>
<protein>
    <recommendedName>
        <fullName evidence="3">Fungal N-terminal domain-containing protein</fullName>
    </recommendedName>
</protein>
<proteinExistence type="predicted"/>
<dbReference type="RefSeq" id="XP_066695335.1">
    <property type="nucleotide sequence ID" value="XM_066848639.1"/>
</dbReference>
<dbReference type="Proteomes" id="UP001391051">
    <property type="component" value="Unassembled WGS sequence"/>
</dbReference>
<comment type="caution">
    <text evidence="1">The sequence shown here is derived from an EMBL/GenBank/DDBJ whole genome shotgun (WGS) entry which is preliminary data.</text>
</comment>
<evidence type="ECO:0008006" key="3">
    <source>
        <dbReference type="Google" id="ProtNLM"/>
    </source>
</evidence>
<reference evidence="1 2" key="1">
    <citation type="submission" date="2023-01" db="EMBL/GenBank/DDBJ databases">
        <title>Analysis of 21 Apiospora genomes using comparative genomics revels a genus with tremendous synthesis potential of carbohydrate active enzymes and secondary metabolites.</title>
        <authorList>
            <person name="Sorensen T."/>
        </authorList>
    </citation>
    <scope>NUCLEOTIDE SEQUENCE [LARGE SCALE GENOMIC DNA]</scope>
    <source>
        <strain evidence="1 2">CBS 24483</strain>
    </source>
</reference>
<name>A0ABR1PZY1_9PEZI</name>
<gene>
    <name evidence="1" type="ORF">PG986_012417</name>
</gene>
<dbReference type="EMBL" id="JAQQWE010000008">
    <property type="protein sequence ID" value="KAK7943304.1"/>
    <property type="molecule type" value="Genomic_DNA"/>
</dbReference>
<keyword evidence="2" id="KW-1185">Reference proteome</keyword>
<evidence type="ECO:0000313" key="2">
    <source>
        <dbReference type="Proteomes" id="UP001391051"/>
    </source>
</evidence>
<dbReference type="GeneID" id="92081701"/>